<organism evidence="3 4">
    <name type="scientific">Sediminivirga luteola</name>
    <dbReference type="NCBI Taxonomy" id="1774748"/>
    <lineage>
        <taxon>Bacteria</taxon>
        <taxon>Bacillati</taxon>
        <taxon>Actinomycetota</taxon>
        <taxon>Actinomycetes</taxon>
        <taxon>Micrococcales</taxon>
        <taxon>Brevibacteriaceae</taxon>
        <taxon>Sediminivirga</taxon>
    </lineage>
</organism>
<feature type="transmembrane region" description="Helical" evidence="1">
    <location>
        <begin position="286"/>
        <end position="306"/>
    </location>
</feature>
<gene>
    <name evidence="3" type="ORF">GCM10011333_13500</name>
</gene>
<evidence type="ECO:0000313" key="4">
    <source>
        <dbReference type="Proteomes" id="UP000616114"/>
    </source>
</evidence>
<sequence length="398" mass="41059">MAGVLANPSRLTGIDAARGLALLGMMVTHLIPLTEAGSTTWAIAFAGRASALFAVLAGVSLALSVRPESLREPRGWLRQAAGVAARAGVIIAIGLSLGELDSGLAVILVHYGVLFLLAASVLRLPAGWLGGLGVAWLLLMPVALHAIRAAGILPAFGYDSPAWTGLADPAQFFSGLLVTGYYPVLSWFGYILVGMALGRADLRRASLALSLGFFGAGAALAAKAASAALLLSGGLTALEQVWEHGRGLRAFSLEYYLEVSGYGTTPANSWWWLAVSGPHTGTPFDLLHTAGVAVAVIGAACALCQLHAGRVLVTPLSWAGRMPLTLYTAHVCAMVWRDAADPELLLLLHIGGALVFAAGWQLVTATATGAPRRGPLEGVAAASSRAARARVGQPQSPN</sequence>
<dbReference type="EMBL" id="BMFY01000004">
    <property type="protein sequence ID" value="GGA11874.1"/>
    <property type="molecule type" value="Genomic_DNA"/>
</dbReference>
<evidence type="ECO:0000313" key="3">
    <source>
        <dbReference type="EMBL" id="GGA11874.1"/>
    </source>
</evidence>
<feature type="domain" description="Heparan-alpha-glucosaminide N-acetyltransferase catalytic" evidence="2">
    <location>
        <begin position="10"/>
        <end position="204"/>
    </location>
</feature>
<reference evidence="3" key="2">
    <citation type="submission" date="2020-09" db="EMBL/GenBank/DDBJ databases">
        <authorList>
            <person name="Sun Q."/>
            <person name="Zhou Y."/>
        </authorList>
    </citation>
    <scope>NUCLEOTIDE SEQUENCE</scope>
    <source>
        <strain evidence="3">CGMCC 1.12785</strain>
    </source>
</reference>
<dbReference type="AlphaFoldDB" id="A0A8J2XKQ9"/>
<keyword evidence="1" id="KW-0812">Transmembrane</keyword>
<feature type="transmembrane region" description="Helical" evidence="1">
    <location>
        <begin position="205"/>
        <end position="231"/>
    </location>
</feature>
<name>A0A8J2XKQ9_9MICO</name>
<feature type="transmembrane region" description="Helical" evidence="1">
    <location>
        <begin position="41"/>
        <end position="64"/>
    </location>
</feature>
<proteinExistence type="predicted"/>
<feature type="transmembrane region" description="Helical" evidence="1">
    <location>
        <begin position="134"/>
        <end position="158"/>
    </location>
</feature>
<feature type="transmembrane region" description="Helical" evidence="1">
    <location>
        <begin position="103"/>
        <end position="122"/>
    </location>
</feature>
<reference evidence="3" key="1">
    <citation type="journal article" date="2014" name="Int. J. Syst. Evol. Microbiol.">
        <title>Complete genome sequence of Corynebacterium casei LMG S-19264T (=DSM 44701T), isolated from a smear-ripened cheese.</title>
        <authorList>
            <consortium name="US DOE Joint Genome Institute (JGI-PGF)"/>
            <person name="Walter F."/>
            <person name="Albersmeier A."/>
            <person name="Kalinowski J."/>
            <person name="Ruckert C."/>
        </authorList>
    </citation>
    <scope>NUCLEOTIDE SEQUENCE</scope>
    <source>
        <strain evidence="3">CGMCC 1.12785</strain>
    </source>
</reference>
<keyword evidence="1" id="KW-1133">Transmembrane helix</keyword>
<feature type="transmembrane region" description="Helical" evidence="1">
    <location>
        <begin position="170"/>
        <end position="193"/>
    </location>
</feature>
<accession>A0A8J2XKQ9</accession>
<evidence type="ECO:0000259" key="2">
    <source>
        <dbReference type="Pfam" id="PF07786"/>
    </source>
</evidence>
<evidence type="ECO:0000256" key="1">
    <source>
        <dbReference type="SAM" id="Phobius"/>
    </source>
</evidence>
<dbReference type="Pfam" id="PF07786">
    <property type="entry name" value="HGSNAT_cat"/>
    <property type="match status" value="1"/>
</dbReference>
<dbReference type="InterPro" id="IPR012429">
    <property type="entry name" value="HGSNAT_cat"/>
</dbReference>
<keyword evidence="1" id="KW-0472">Membrane</keyword>
<feature type="transmembrane region" description="Helical" evidence="1">
    <location>
        <begin position="76"/>
        <end position="97"/>
    </location>
</feature>
<dbReference type="Proteomes" id="UP000616114">
    <property type="component" value="Unassembled WGS sequence"/>
</dbReference>
<protein>
    <recommendedName>
        <fullName evidence="2">Heparan-alpha-glucosaminide N-acetyltransferase catalytic domain-containing protein</fullName>
    </recommendedName>
</protein>
<feature type="transmembrane region" description="Helical" evidence="1">
    <location>
        <begin position="342"/>
        <end position="363"/>
    </location>
</feature>
<keyword evidence="4" id="KW-1185">Reference proteome</keyword>
<comment type="caution">
    <text evidence="3">The sequence shown here is derived from an EMBL/GenBank/DDBJ whole genome shotgun (WGS) entry which is preliminary data.</text>
</comment>